<sequence>MPRVAGRTREDTRRALLDAAGACIRARGTSATLDHIAKQAGVSKGGLLHHFATKDDLVRALAQDLFDRFRADVLAAVDPDDTAPGRLTRAYIRVSAAFSHDQRTFHDLVPLIGHLAATPEITDLAAADTRRWHDDLADDGLPPHITDLVIAAADGISTIPFWNNHSNPEALRNLEALLLALTTNVAAWDHLAPPPSEQP</sequence>
<dbReference type="Proteomes" id="UP001225605">
    <property type="component" value="Unassembled WGS sequence"/>
</dbReference>
<evidence type="ECO:0000256" key="1">
    <source>
        <dbReference type="ARBA" id="ARBA00023015"/>
    </source>
</evidence>
<dbReference type="RefSeq" id="WP_306747822.1">
    <property type="nucleotide sequence ID" value="NZ_NSDM01000009.1"/>
</dbReference>
<evidence type="ECO:0000256" key="4">
    <source>
        <dbReference type="PROSITE-ProRule" id="PRU00335"/>
    </source>
</evidence>
<keyword evidence="3" id="KW-0804">Transcription</keyword>
<dbReference type="PANTHER" id="PTHR30055">
    <property type="entry name" value="HTH-TYPE TRANSCRIPTIONAL REGULATOR RUTR"/>
    <property type="match status" value="1"/>
</dbReference>
<dbReference type="InterPro" id="IPR050109">
    <property type="entry name" value="HTH-type_TetR-like_transc_reg"/>
</dbReference>
<comment type="caution">
    <text evidence="6">The sequence shown here is derived from an EMBL/GenBank/DDBJ whole genome shotgun (WGS) entry which is preliminary data.</text>
</comment>
<dbReference type="InterPro" id="IPR001647">
    <property type="entry name" value="HTH_TetR"/>
</dbReference>
<dbReference type="Pfam" id="PF00440">
    <property type="entry name" value="TetR_N"/>
    <property type="match status" value="1"/>
</dbReference>
<dbReference type="InterPro" id="IPR009057">
    <property type="entry name" value="Homeodomain-like_sf"/>
</dbReference>
<evidence type="ECO:0000256" key="2">
    <source>
        <dbReference type="ARBA" id="ARBA00023125"/>
    </source>
</evidence>
<dbReference type="InterPro" id="IPR041479">
    <property type="entry name" value="TetR_CgmR_C"/>
</dbReference>
<evidence type="ECO:0000313" key="6">
    <source>
        <dbReference type="EMBL" id="MDQ2586558.1"/>
    </source>
</evidence>
<dbReference type="Gene3D" id="1.10.357.10">
    <property type="entry name" value="Tetracycline Repressor, domain 2"/>
    <property type="match status" value="1"/>
</dbReference>
<dbReference type="PROSITE" id="PS50977">
    <property type="entry name" value="HTH_TETR_2"/>
    <property type="match status" value="1"/>
</dbReference>
<protein>
    <submittedName>
        <fullName evidence="6">TetR family transcriptional regulator</fullName>
    </submittedName>
</protein>
<proteinExistence type="predicted"/>
<organism evidence="6 7">
    <name type="scientific">Saccharothrix yanglingensis</name>
    <dbReference type="NCBI Taxonomy" id="659496"/>
    <lineage>
        <taxon>Bacteria</taxon>
        <taxon>Bacillati</taxon>
        <taxon>Actinomycetota</taxon>
        <taxon>Actinomycetes</taxon>
        <taxon>Pseudonocardiales</taxon>
        <taxon>Pseudonocardiaceae</taxon>
        <taxon>Saccharothrix</taxon>
    </lineage>
</organism>
<evidence type="ECO:0000259" key="5">
    <source>
        <dbReference type="PROSITE" id="PS50977"/>
    </source>
</evidence>
<gene>
    <name evidence="6" type="ORF">CKY47_21685</name>
</gene>
<feature type="domain" description="HTH tetR-type" evidence="5">
    <location>
        <begin position="10"/>
        <end position="69"/>
    </location>
</feature>
<accession>A0ABU0X342</accession>
<keyword evidence="1" id="KW-0805">Transcription regulation</keyword>
<dbReference type="PANTHER" id="PTHR30055:SF234">
    <property type="entry name" value="HTH-TYPE TRANSCRIPTIONAL REGULATOR BETI"/>
    <property type="match status" value="1"/>
</dbReference>
<dbReference type="Pfam" id="PF17937">
    <property type="entry name" value="TetR_C_28"/>
    <property type="match status" value="1"/>
</dbReference>
<reference evidence="6 7" key="1">
    <citation type="submission" date="2017-06" db="EMBL/GenBank/DDBJ databases">
        <title>Cultured bacterium strain Saccharothrix yanglingensis Hhs.015.</title>
        <authorList>
            <person name="Xia Y."/>
        </authorList>
    </citation>
    <scope>NUCLEOTIDE SEQUENCE [LARGE SCALE GENOMIC DNA]</scope>
    <source>
        <strain evidence="6 7">Hhs.015</strain>
    </source>
</reference>
<dbReference type="PRINTS" id="PR00455">
    <property type="entry name" value="HTHTETR"/>
</dbReference>
<evidence type="ECO:0000256" key="3">
    <source>
        <dbReference type="ARBA" id="ARBA00023163"/>
    </source>
</evidence>
<name>A0ABU0X342_9PSEU</name>
<keyword evidence="2 4" id="KW-0238">DNA-binding</keyword>
<evidence type="ECO:0000313" key="7">
    <source>
        <dbReference type="Proteomes" id="UP001225605"/>
    </source>
</evidence>
<dbReference type="SUPFAM" id="SSF46689">
    <property type="entry name" value="Homeodomain-like"/>
    <property type="match status" value="1"/>
</dbReference>
<keyword evidence="7" id="KW-1185">Reference proteome</keyword>
<feature type="DNA-binding region" description="H-T-H motif" evidence="4">
    <location>
        <begin position="32"/>
        <end position="51"/>
    </location>
</feature>
<dbReference type="EMBL" id="NSDM01000009">
    <property type="protein sequence ID" value="MDQ2586558.1"/>
    <property type="molecule type" value="Genomic_DNA"/>
</dbReference>